<name>A0A1H0KUD0_9BACT</name>
<organism evidence="2 4">
    <name type="scientific">Prevotella communis</name>
    <dbReference type="NCBI Taxonomy" id="2913614"/>
    <lineage>
        <taxon>Bacteria</taxon>
        <taxon>Pseudomonadati</taxon>
        <taxon>Bacteroidota</taxon>
        <taxon>Bacteroidia</taxon>
        <taxon>Bacteroidales</taxon>
        <taxon>Prevotellaceae</taxon>
        <taxon>Prevotella</taxon>
    </lineage>
</organism>
<accession>A0A1H0KUD0</accession>
<keyword evidence="3" id="KW-1185">Reference proteome</keyword>
<accession>A0A1G7Y533</accession>
<reference evidence="2 3" key="1">
    <citation type="submission" date="2016-10" db="EMBL/GenBank/DDBJ databases">
        <authorList>
            <person name="Varghese N."/>
            <person name="Submissions S."/>
        </authorList>
    </citation>
    <scope>NUCLEOTIDE SEQUENCE</scope>
    <source>
        <strain evidence="2">BP1-145</strain>
        <strain evidence="3">BP1-148</strain>
    </source>
</reference>
<dbReference type="AlphaFoldDB" id="A0A1H0KUD0"/>
<evidence type="ECO:0000313" key="1">
    <source>
        <dbReference type="EMBL" id="SDG91578.1"/>
    </source>
</evidence>
<evidence type="ECO:0000313" key="4">
    <source>
        <dbReference type="Proteomes" id="UP000199134"/>
    </source>
</evidence>
<reference evidence="1 4" key="2">
    <citation type="submission" date="2016-10" db="EMBL/GenBank/DDBJ databases">
        <authorList>
            <person name="de Groot N.N."/>
        </authorList>
    </citation>
    <scope>NUCLEOTIDE SEQUENCE [LARGE SCALE GENOMIC DNA]</scope>
    <source>
        <strain evidence="4">BP1-145</strain>
        <strain evidence="1">BP1-148</strain>
    </source>
</reference>
<sequence length="311" mass="37284">MNTNFKDVNEASFTLDAIREMAETMNEIYEQMKRIPKHLYGQYYLQERAKYDASRVTMKYERWKTQEWDETFESLKDLQTLVVAEFLTKRPLRFSRRPTLREIAEVQLDLVQNRLSNVFAYCEDFKEMCACFRRFNWWEGDILKLDYNRYGKYLLFNYHKMTEEERQAFFELDIMLELINKDMAKVMPAIEDDETQMNTEGEMEMKIVQAARTMRAEGTLKHLYDYTWVMMLMNETKWLPSFDTPTSFVDYMGQCGVEIMSSRSNITKYYDKARGEFPNWTFDDADGDEAKRRNNVGKRFLNLVRSGNNSH</sequence>
<proteinExistence type="predicted"/>
<evidence type="ECO:0000313" key="3">
    <source>
        <dbReference type="Proteomes" id="UP000198779"/>
    </source>
</evidence>
<dbReference type="EMBL" id="FNCQ01000012">
    <property type="protein sequence ID" value="SDG91578.1"/>
    <property type="molecule type" value="Genomic_DNA"/>
</dbReference>
<protein>
    <submittedName>
        <fullName evidence="2">Uncharacterized protein</fullName>
    </submittedName>
</protein>
<evidence type="ECO:0000313" key="2">
    <source>
        <dbReference type="EMBL" id="SDO59614.1"/>
    </source>
</evidence>
<gene>
    <name evidence="2" type="ORF">SAMN04487900_1314</name>
    <name evidence="1" type="ORF">SAMN04487901_11270</name>
</gene>
<dbReference type="Proteomes" id="UP000199134">
    <property type="component" value="Unassembled WGS sequence"/>
</dbReference>
<dbReference type="RefSeq" id="WP_091818373.1">
    <property type="nucleotide sequence ID" value="NZ_FNCQ01000012.1"/>
</dbReference>
<dbReference type="OrthoDB" id="1072173at2"/>
<dbReference type="EMBL" id="FNIW01000031">
    <property type="protein sequence ID" value="SDO59614.1"/>
    <property type="molecule type" value="Genomic_DNA"/>
</dbReference>
<dbReference type="Proteomes" id="UP000198779">
    <property type="component" value="Unassembled WGS sequence"/>
</dbReference>